<gene>
    <name evidence="5" type="ORF">SAMN04487960_102301</name>
</gene>
<dbReference type="FunFam" id="4.10.1080.10:FF:000001">
    <property type="entry name" value="Thrombospondin 3"/>
    <property type="match status" value="1"/>
</dbReference>
<evidence type="ECO:0000313" key="6">
    <source>
        <dbReference type="Proteomes" id="UP000199675"/>
    </source>
</evidence>
<proteinExistence type="predicted"/>
<feature type="region of interest" description="Disordered" evidence="3">
    <location>
        <begin position="101"/>
        <end position="128"/>
    </location>
</feature>
<dbReference type="SUPFAM" id="SSF103647">
    <property type="entry name" value="TSP type-3 repeat"/>
    <property type="match status" value="2"/>
</dbReference>
<keyword evidence="1 4" id="KW-0732">Signal</keyword>
<dbReference type="InterPro" id="IPR003367">
    <property type="entry name" value="Thrombospondin_3-like_rpt"/>
</dbReference>
<dbReference type="Proteomes" id="UP000199675">
    <property type="component" value="Unassembled WGS sequence"/>
</dbReference>
<dbReference type="PANTHER" id="PTHR10199">
    <property type="entry name" value="THROMBOSPONDIN"/>
    <property type="match status" value="1"/>
</dbReference>
<name>A0A1H2T0K7_9GAMM</name>
<dbReference type="RefSeq" id="WP_091811655.1">
    <property type="nucleotide sequence ID" value="NZ_FNNE01000002.1"/>
</dbReference>
<sequence>MKMKLNFPLILLVAIFVSLAGCKTGGGESAGNGSVAGDSTVFDQDGDGVPDNEDSCPNTVNSGVDQDADGIDDACDTDIAASDDLDGDGVLNGEDNCPTVANADQLNTDNDLSGDACDTDDDGDGVEDASDNCPLIANKAQTDTDGDGIGDACDSDIDNDGTDNGTDECPYEADKTTGPCAADSDGDGVPDTYPNAAPYTGNGTAGTQWDNCTNIANPDQADTDGDGAGDVCDTDTDGDGVNDKTPLTFTAIPVALGGDNCPFVANADQADADGDNLGDACDAVNNALFQCGVSGEQYTPMLASDTDILATAQADTSDCLGSELLGTLTCGVENPENVVNLPLTDFATMSNTSLLNFLLNPLGLPSEVRLNVAATSGFAYPAANVIGVAFEESASLLELDLQGGDIAVRTLLNGEVVQDSADISGVGLDLLGLSGLFDTEETSFLIFQTAARFDTVQIYSSSNIASLLESVQIKAVCASKTDVFTP</sequence>
<dbReference type="GO" id="GO:0007155">
    <property type="term" value="P:cell adhesion"/>
    <property type="evidence" value="ECO:0007669"/>
    <property type="project" value="InterPro"/>
</dbReference>
<dbReference type="OrthoDB" id="6197493at2"/>
<dbReference type="PROSITE" id="PS51257">
    <property type="entry name" value="PROKAR_LIPOPROTEIN"/>
    <property type="match status" value="1"/>
</dbReference>
<dbReference type="PANTHER" id="PTHR10199:SF119">
    <property type="entry name" value="RE20510P"/>
    <property type="match status" value="1"/>
</dbReference>
<reference evidence="5 6" key="1">
    <citation type="submission" date="2016-10" db="EMBL/GenBank/DDBJ databases">
        <authorList>
            <person name="de Groot N.N."/>
        </authorList>
    </citation>
    <scope>NUCLEOTIDE SEQUENCE [LARGE SCALE GENOMIC DNA]</scope>
    <source>
        <strain evidence="5 6">CGMCC 1.7059</strain>
    </source>
</reference>
<keyword evidence="2" id="KW-0106">Calcium</keyword>
<dbReference type="AlphaFoldDB" id="A0A1H2T0K7"/>
<evidence type="ECO:0000256" key="2">
    <source>
        <dbReference type="ARBA" id="ARBA00022837"/>
    </source>
</evidence>
<feature type="chain" id="PRO_5011679081" evidence="4">
    <location>
        <begin position="21"/>
        <end position="486"/>
    </location>
</feature>
<feature type="region of interest" description="Disordered" evidence="3">
    <location>
        <begin position="27"/>
        <end position="68"/>
    </location>
</feature>
<feature type="compositionally biased region" description="Acidic residues" evidence="3">
    <location>
        <begin position="117"/>
        <end position="128"/>
    </location>
</feature>
<dbReference type="Gene3D" id="4.10.1080.10">
    <property type="entry name" value="TSP type-3 repeat"/>
    <property type="match status" value="3"/>
</dbReference>
<accession>A0A1H2T0K7</accession>
<organism evidence="5 6">
    <name type="scientific">Marinobacter mobilis</name>
    <dbReference type="NCBI Taxonomy" id="488533"/>
    <lineage>
        <taxon>Bacteria</taxon>
        <taxon>Pseudomonadati</taxon>
        <taxon>Pseudomonadota</taxon>
        <taxon>Gammaproteobacteria</taxon>
        <taxon>Pseudomonadales</taxon>
        <taxon>Marinobacteraceae</taxon>
        <taxon>Marinobacter</taxon>
    </lineage>
</organism>
<evidence type="ECO:0000256" key="3">
    <source>
        <dbReference type="SAM" id="MobiDB-lite"/>
    </source>
</evidence>
<dbReference type="STRING" id="488533.SAMN04487960_102301"/>
<dbReference type="Pfam" id="PF02412">
    <property type="entry name" value="TSP_3"/>
    <property type="match status" value="5"/>
</dbReference>
<dbReference type="EMBL" id="FNNE01000002">
    <property type="protein sequence ID" value="SDW37381.1"/>
    <property type="molecule type" value="Genomic_DNA"/>
</dbReference>
<feature type="compositionally biased region" description="Polar residues" evidence="3">
    <location>
        <begin position="55"/>
        <end position="64"/>
    </location>
</feature>
<keyword evidence="6" id="KW-1185">Reference proteome</keyword>
<dbReference type="GO" id="GO:0005509">
    <property type="term" value="F:calcium ion binding"/>
    <property type="evidence" value="ECO:0007669"/>
    <property type="project" value="InterPro"/>
</dbReference>
<evidence type="ECO:0000313" key="5">
    <source>
        <dbReference type="EMBL" id="SDW37381.1"/>
    </source>
</evidence>
<feature type="signal peptide" evidence="4">
    <location>
        <begin position="1"/>
        <end position="20"/>
    </location>
</feature>
<feature type="compositionally biased region" description="Acidic residues" evidence="3">
    <location>
        <begin position="44"/>
        <end position="54"/>
    </location>
</feature>
<protein>
    <submittedName>
        <fullName evidence="5">Thrombospondin type 3 repeat-containing protein</fullName>
    </submittedName>
</protein>
<evidence type="ECO:0000256" key="4">
    <source>
        <dbReference type="SAM" id="SignalP"/>
    </source>
</evidence>
<evidence type="ECO:0000256" key="1">
    <source>
        <dbReference type="ARBA" id="ARBA00022729"/>
    </source>
</evidence>
<dbReference type="InterPro" id="IPR028974">
    <property type="entry name" value="TSP_type-3_rpt"/>
</dbReference>